<dbReference type="SMART" id="SM00382">
    <property type="entry name" value="AAA"/>
    <property type="match status" value="1"/>
</dbReference>
<dbReference type="GO" id="GO:0000723">
    <property type="term" value="P:telomere maintenance"/>
    <property type="evidence" value="ECO:0007669"/>
    <property type="project" value="InterPro"/>
</dbReference>
<dbReference type="InterPro" id="IPR003593">
    <property type="entry name" value="AAA+_ATPase"/>
</dbReference>
<protein>
    <recommendedName>
        <fullName evidence="9">AAA+ ATPase domain-containing protein</fullName>
    </recommendedName>
</protein>
<keyword evidence="1" id="KW-0547">Nucleotide-binding</keyword>
<keyword evidence="6" id="KW-0238">DNA-binding</keyword>
<dbReference type="GO" id="GO:0003678">
    <property type="term" value="F:DNA helicase activity"/>
    <property type="evidence" value="ECO:0007669"/>
    <property type="project" value="InterPro"/>
</dbReference>
<dbReference type="InterPro" id="IPR010285">
    <property type="entry name" value="DNA_helicase_pif1-like_DEAD"/>
</dbReference>
<keyword evidence="4" id="KW-0347">Helicase</keyword>
<organism evidence="10 11">
    <name type="scientific">Candidatus Magasanikbacteria bacterium RIFOXYA2_FULL_44_8</name>
    <dbReference type="NCBI Taxonomy" id="1798696"/>
    <lineage>
        <taxon>Bacteria</taxon>
        <taxon>Candidatus Magasanikiibacteriota</taxon>
    </lineage>
</organism>
<sequence length="412" mass="46227">MNQSQALKILQSGANVFLTGSAGTGKTFLLNQFIDYLKSKKIKVGVTASTGIAATHLNGRTIHSWCGMGIERKLNDKKLKKILRREEVVDRISNAQVLIIDEISMLDADRLDLVDKICRAVKSPFSPFGGIQIVLCGDFFQLPPIDPDSLFAFSAFSWRNSDIKVCYLDEQFRQDDDRFLNILNKIRANEAGEKELEFLKSRLYQSVDCASKPTKLYTHNVNVDALNNFELARLAAEEQVYQMTEEGPVELVRLLKKNYPAHPELKLKIGAIVMFIKNNFDSGYVNGTLGEVIEFDGNGYPVVKTKNKEKIVAIPDSWNIEEDDVILASIRQVPLRLAWAITVHKSQGMSLDAAEIDLSKSFERGMGYVALSRVRTLAGIRLMGINEMALKVSDVVAKKDLEFKKMSDIIKK</sequence>
<feature type="domain" description="AAA+ ATPase" evidence="9">
    <location>
        <begin position="12"/>
        <end position="164"/>
    </location>
</feature>
<evidence type="ECO:0000256" key="7">
    <source>
        <dbReference type="ARBA" id="ARBA00023204"/>
    </source>
</evidence>
<dbReference type="AlphaFoldDB" id="A0A1F6NK02"/>
<dbReference type="Proteomes" id="UP000177803">
    <property type="component" value="Unassembled WGS sequence"/>
</dbReference>
<gene>
    <name evidence="10" type="ORF">A2261_01070</name>
</gene>
<evidence type="ECO:0000313" key="11">
    <source>
        <dbReference type="Proteomes" id="UP000177803"/>
    </source>
</evidence>
<evidence type="ECO:0000256" key="1">
    <source>
        <dbReference type="ARBA" id="ARBA00022741"/>
    </source>
</evidence>
<dbReference type="PANTHER" id="PTHR47642">
    <property type="entry name" value="ATP-DEPENDENT DNA HELICASE"/>
    <property type="match status" value="1"/>
</dbReference>
<keyword evidence="5" id="KW-0067">ATP-binding</keyword>
<keyword evidence="8" id="KW-0413">Isomerase</keyword>
<dbReference type="Gene3D" id="3.40.50.300">
    <property type="entry name" value="P-loop containing nucleotide triphosphate hydrolases"/>
    <property type="match status" value="2"/>
</dbReference>
<dbReference type="GO" id="GO:0006281">
    <property type="term" value="P:DNA repair"/>
    <property type="evidence" value="ECO:0007669"/>
    <property type="project" value="InterPro"/>
</dbReference>
<dbReference type="PANTHER" id="PTHR47642:SF5">
    <property type="entry name" value="ATP-DEPENDENT DNA HELICASE"/>
    <property type="match status" value="1"/>
</dbReference>
<evidence type="ECO:0000256" key="8">
    <source>
        <dbReference type="ARBA" id="ARBA00023235"/>
    </source>
</evidence>
<accession>A0A1F6NK02</accession>
<reference evidence="10 11" key="1">
    <citation type="journal article" date="2016" name="Nat. Commun.">
        <title>Thousands of microbial genomes shed light on interconnected biogeochemical processes in an aquifer system.</title>
        <authorList>
            <person name="Anantharaman K."/>
            <person name="Brown C.T."/>
            <person name="Hug L.A."/>
            <person name="Sharon I."/>
            <person name="Castelle C.J."/>
            <person name="Probst A.J."/>
            <person name="Thomas B.C."/>
            <person name="Singh A."/>
            <person name="Wilkins M.J."/>
            <person name="Karaoz U."/>
            <person name="Brodie E.L."/>
            <person name="Williams K.H."/>
            <person name="Hubbard S.S."/>
            <person name="Banfield J.F."/>
        </authorList>
    </citation>
    <scope>NUCLEOTIDE SEQUENCE [LARGE SCALE GENOMIC DNA]</scope>
</reference>
<dbReference type="InterPro" id="IPR027417">
    <property type="entry name" value="P-loop_NTPase"/>
</dbReference>
<proteinExistence type="predicted"/>
<name>A0A1F6NK02_9BACT</name>
<keyword evidence="3" id="KW-0378">Hydrolase</keyword>
<comment type="caution">
    <text evidence="10">The sequence shown here is derived from an EMBL/GenBank/DDBJ whole genome shotgun (WGS) entry which is preliminary data.</text>
</comment>
<dbReference type="InterPro" id="IPR051055">
    <property type="entry name" value="PIF1_helicase"/>
</dbReference>
<keyword evidence="7" id="KW-0234">DNA repair</keyword>
<keyword evidence="2" id="KW-0227">DNA damage</keyword>
<dbReference type="Pfam" id="PF05970">
    <property type="entry name" value="PIF1"/>
    <property type="match status" value="1"/>
</dbReference>
<evidence type="ECO:0000313" key="10">
    <source>
        <dbReference type="EMBL" id="OGH84178.1"/>
    </source>
</evidence>
<evidence type="ECO:0000256" key="4">
    <source>
        <dbReference type="ARBA" id="ARBA00022806"/>
    </source>
</evidence>
<dbReference type="EMBL" id="MFQR01000041">
    <property type="protein sequence ID" value="OGH84178.1"/>
    <property type="molecule type" value="Genomic_DNA"/>
</dbReference>
<evidence type="ECO:0000259" key="9">
    <source>
        <dbReference type="SMART" id="SM00382"/>
    </source>
</evidence>
<dbReference type="CDD" id="cd18809">
    <property type="entry name" value="SF1_C_RecD"/>
    <property type="match status" value="1"/>
</dbReference>
<evidence type="ECO:0000256" key="6">
    <source>
        <dbReference type="ARBA" id="ARBA00023125"/>
    </source>
</evidence>
<dbReference type="CDD" id="cd18037">
    <property type="entry name" value="DEXSc_Pif1_like"/>
    <property type="match status" value="1"/>
</dbReference>
<dbReference type="InterPro" id="IPR049163">
    <property type="entry name" value="Pif1-like_2B_dom"/>
</dbReference>
<evidence type="ECO:0000256" key="2">
    <source>
        <dbReference type="ARBA" id="ARBA00022763"/>
    </source>
</evidence>
<dbReference type="Pfam" id="PF21530">
    <property type="entry name" value="Pif1_2B_dom"/>
    <property type="match status" value="1"/>
</dbReference>
<evidence type="ECO:0000256" key="3">
    <source>
        <dbReference type="ARBA" id="ARBA00022801"/>
    </source>
</evidence>
<dbReference type="SUPFAM" id="SSF52540">
    <property type="entry name" value="P-loop containing nucleoside triphosphate hydrolases"/>
    <property type="match status" value="2"/>
</dbReference>
<evidence type="ECO:0000256" key="5">
    <source>
        <dbReference type="ARBA" id="ARBA00022840"/>
    </source>
</evidence>